<evidence type="ECO:0000313" key="1">
    <source>
        <dbReference type="EMBL" id="PIN20691.1"/>
    </source>
</evidence>
<gene>
    <name evidence="1" type="ORF">CDL12_06627</name>
</gene>
<keyword evidence="2" id="KW-1185">Reference proteome</keyword>
<proteinExistence type="predicted"/>
<comment type="caution">
    <text evidence="1">The sequence shown here is derived from an EMBL/GenBank/DDBJ whole genome shotgun (WGS) entry which is preliminary data.</text>
</comment>
<dbReference type="EMBL" id="NKXS01001066">
    <property type="protein sequence ID" value="PIN20691.1"/>
    <property type="molecule type" value="Genomic_DNA"/>
</dbReference>
<organism evidence="1 2">
    <name type="scientific">Handroanthus impetiginosus</name>
    <dbReference type="NCBI Taxonomy" id="429701"/>
    <lineage>
        <taxon>Eukaryota</taxon>
        <taxon>Viridiplantae</taxon>
        <taxon>Streptophyta</taxon>
        <taxon>Embryophyta</taxon>
        <taxon>Tracheophyta</taxon>
        <taxon>Spermatophyta</taxon>
        <taxon>Magnoliopsida</taxon>
        <taxon>eudicotyledons</taxon>
        <taxon>Gunneridae</taxon>
        <taxon>Pentapetalae</taxon>
        <taxon>asterids</taxon>
        <taxon>lamiids</taxon>
        <taxon>Lamiales</taxon>
        <taxon>Bignoniaceae</taxon>
        <taxon>Crescentiina</taxon>
        <taxon>Tabebuia alliance</taxon>
        <taxon>Handroanthus</taxon>
    </lineage>
</organism>
<dbReference type="Proteomes" id="UP000231279">
    <property type="component" value="Unassembled WGS sequence"/>
</dbReference>
<sequence>MMILFVSFLHRFCPHESCYYTIFQGWLFIGKSRVFAALCLLLLSDHSRTLAGDMGCFHPDDLVGN</sequence>
<accession>A0A2G9HT55</accession>
<dbReference type="AlphaFoldDB" id="A0A2G9HT55"/>
<evidence type="ECO:0000313" key="2">
    <source>
        <dbReference type="Proteomes" id="UP000231279"/>
    </source>
</evidence>
<name>A0A2G9HT55_9LAMI</name>
<reference evidence="2" key="1">
    <citation type="journal article" date="2018" name="Gigascience">
        <title>Genome assembly of the Pink Ipe (Handroanthus impetiginosus, Bignoniaceae), a highly valued, ecologically keystone Neotropical timber forest tree.</title>
        <authorList>
            <person name="Silva-Junior O.B."/>
            <person name="Grattapaglia D."/>
            <person name="Novaes E."/>
            <person name="Collevatti R.G."/>
        </authorList>
    </citation>
    <scope>NUCLEOTIDE SEQUENCE [LARGE SCALE GENOMIC DNA]</scope>
    <source>
        <strain evidence="2">cv. UFG-1</strain>
    </source>
</reference>
<protein>
    <submittedName>
        <fullName evidence="1">Uncharacterized protein</fullName>
    </submittedName>
</protein>